<evidence type="ECO:0000313" key="3">
    <source>
        <dbReference type="Proteomes" id="UP000018087"/>
    </source>
</evidence>
<evidence type="ECO:0008006" key="4">
    <source>
        <dbReference type="Google" id="ProtNLM"/>
    </source>
</evidence>
<proteinExistence type="predicted"/>
<protein>
    <recommendedName>
        <fullName evidence="4">Cell wall galactomannoprotein</fullName>
    </recommendedName>
</protein>
<evidence type="ECO:0000313" key="2">
    <source>
        <dbReference type="EMBL" id="ERS96228.1"/>
    </source>
</evidence>
<dbReference type="EMBL" id="KI440850">
    <property type="protein sequence ID" value="ERS96228.1"/>
    <property type="molecule type" value="Genomic_DNA"/>
</dbReference>
<dbReference type="HOGENOM" id="CLU_1062342_0_0_1"/>
<dbReference type="Proteomes" id="UP000018087">
    <property type="component" value="Unassembled WGS sequence"/>
</dbReference>
<dbReference type="eggNOG" id="ENOG502T35Y">
    <property type="taxonomic scope" value="Eukaryota"/>
</dbReference>
<dbReference type="OrthoDB" id="10395984at2759"/>
<reference evidence="3" key="1">
    <citation type="journal article" date="2014" name="Genome Announc.">
        <title>Genome sequence of the pathogenic fungus Sporothrix schenckii (ATCC 58251).</title>
        <authorList>
            <person name="Cuomo C.A."/>
            <person name="Rodriguez-Del Valle N."/>
            <person name="Perez-Sanchez L."/>
            <person name="Abouelleil A."/>
            <person name="Goldberg J."/>
            <person name="Young S."/>
            <person name="Zeng Q."/>
            <person name="Birren B.W."/>
        </authorList>
    </citation>
    <scope>NUCLEOTIDE SEQUENCE [LARGE SCALE GENOMIC DNA]</scope>
    <source>
        <strain evidence="3">ATCC 58251 / de Perez 2211183</strain>
    </source>
</reference>
<dbReference type="AlphaFoldDB" id="U7PKQ0"/>
<organism evidence="2 3">
    <name type="scientific">Sporothrix schenckii (strain ATCC 58251 / de Perez 2211183)</name>
    <name type="common">Rose-picker's disease fungus</name>
    <dbReference type="NCBI Taxonomy" id="1391915"/>
    <lineage>
        <taxon>Eukaryota</taxon>
        <taxon>Fungi</taxon>
        <taxon>Dikarya</taxon>
        <taxon>Ascomycota</taxon>
        <taxon>Pezizomycotina</taxon>
        <taxon>Sordariomycetes</taxon>
        <taxon>Sordariomycetidae</taxon>
        <taxon>Ophiostomatales</taxon>
        <taxon>Ophiostomataceae</taxon>
        <taxon>Sporothrix</taxon>
    </lineage>
</organism>
<gene>
    <name evidence="2" type="ORF">HMPREF1624_07137</name>
</gene>
<feature type="signal peptide" evidence="1">
    <location>
        <begin position="1"/>
        <end position="21"/>
    </location>
</feature>
<accession>U7PKQ0</accession>
<name>U7PKQ0_SPOS1</name>
<evidence type="ECO:0000256" key="1">
    <source>
        <dbReference type="SAM" id="SignalP"/>
    </source>
</evidence>
<keyword evidence="3" id="KW-1185">Reference proteome</keyword>
<feature type="chain" id="PRO_5004686991" description="Cell wall galactomannoprotein" evidence="1">
    <location>
        <begin position="22"/>
        <end position="264"/>
    </location>
</feature>
<keyword evidence="1" id="KW-0732">Signal</keyword>
<sequence length="264" mass="27011">MRFRAFAVAGSMAALAALSGAAQINAAAVGAADTAASAPASTAAGTGTAAFQKESFFRIPNAMLDEASKSLDYVNDRLIQMGITANKMMSSSRKRVSFQTAQGIADLVRAPLVALESILHSTTEIASAIGLTFTTLADLTLTDNDTETVTDTASDPTCDGKCLLLKADKIVDEATAFGQAAAARAGLEGVAVLVQPVIGAAKALVAQLDGDTYDGKAFLREVNDPAGAMLRKMRLFNATRAVVSMESTAVPGTAATTKVDSVAG</sequence>